<dbReference type="Gene3D" id="1.10.260.40">
    <property type="entry name" value="lambda repressor-like DNA-binding domains"/>
    <property type="match status" value="1"/>
</dbReference>
<dbReference type="GO" id="GO:0003700">
    <property type="term" value="F:DNA-binding transcription factor activity"/>
    <property type="evidence" value="ECO:0007669"/>
    <property type="project" value="TreeGrafter"/>
</dbReference>
<protein>
    <submittedName>
        <fullName evidence="6">LacI family transcriptional regulator</fullName>
    </submittedName>
</protein>
<dbReference type="GO" id="GO:0000976">
    <property type="term" value="F:transcription cis-regulatory region binding"/>
    <property type="evidence" value="ECO:0007669"/>
    <property type="project" value="TreeGrafter"/>
</dbReference>
<reference evidence="6 7" key="1">
    <citation type="submission" date="2017-11" db="EMBL/GenBank/DDBJ databases">
        <title>Draft genome sequences of strains TRE 1, TRE D, TRE H and TRI 7, isolated from tamarins, belonging to four potential novel Bifidobacterium species.</title>
        <authorList>
            <person name="Mattarelli P."/>
            <person name="Modesto M."/>
            <person name="Bonetti A."/>
            <person name="Puglisi E."/>
            <person name="Morelli L."/>
        </authorList>
    </citation>
    <scope>NUCLEOTIDE SEQUENCE [LARGE SCALE GENOMIC DNA]</scope>
    <source>
        <strain evidence="7">TRED</strain>
    </source>
</reference>
<proteinExistence type="predicted"/>
<dbReference type="Pfam" id="PF00356">
    <property type="entry name" value="LacI"/>
    <property type="match status" value="1"/>
</dbReference>
<dbReference type="Pfam" id="PF13377">
    <property type="entry name" value="Peripla_BP_3"/>
    <property type="match status" value="1"/>
</dbReference>
<dbReference type="InterPro" id="IPR010982">
    <property type="entry name" value="Lambda_DNA-bd_dom_sf"/>
</dbReference>
<keyword evidence="7" id="KW-1185">Reference proteome</keyword>
<dbReference type="InterPro" id="IPR028082">
    <property type="entry name" value="Peripla_BP_I"/>
</dbReference>
<sequence>MGGRGVHFPTRLSRIQLYWAVMEDRQVHMPRPKEKRAPVIKDVAALANVSVSTVSRYLNDSPRISDESRERIAHAIKLLDYHPSRVARGLVNAAMKSIAVMTSDTTLYGSAMTIQGIEDEARASNYPVSISKLDDDSAEGLRASITMVMDQNPSGVIVMKYDELAAKALHMLPDTVTKVVIAGDREPDLDQVDLRENQSGREITEYLLSLGHSNVYHVTIPGGGGGYSRTAGWEAALRANDKPIPDMRHCSWLPSDARELGRTMAGIEGLSAIFAGNDEIAMGLIRGLEDEGKSVPDDISVIGFDDHPLACVWTPPLTTYRQDFPAAGRKAVELLLSRLEAREQGEELPPRFVELQGELVVRSSAAAPRM</sequence>
<dbReference type="InterPro" id="IPR046335">
    <property type="entry name" value="LacI/GalR-like_sensor"/>
</dbReference>
<dbReference type="InterPro" id="IPR001387">
    <property type="entry name" value="Cro/C1-type_HTH"/>
</dbReference>
<evidence type="ECO:0000313" key="6">
    <source>
        <dbReference type="EMBL" id="PJM78968.1"/>
    </source>
</evidence>
<feature type="domain" description="HTH cro/C1-type" evidence="5">
    <location>
        <begin position="41"/>
        <end position="82"/>
    </location>
</feature>
<dbReference type="SUPFAM" id="SSF53822">
    <property type="entry name" value="Periplasmic binding protein-like I"/>
    <property type="match status" value="1"/>
</dbReference>
<dbReference type="InterPro" id="IPR000843">
    <property type="entry name" value="HTH_LacI"/>
</dbReference>
<gene>
    <name evidence="6" type="ORF">CUU80_06365</name>
</gene>
<dbReference type="CDD" id="cd01574">
    <property type="entry name" value="PBP1_LacI"/>
    <property type="match status" value="1"/>
</dbReference>
<dbReference type="SMART" id="SM00354">
    <property type="entry name" value="HTH_LACI"/>
    <property type="match status" value="1"/>
</dbReference>
<dbReference type="OrthoDB" id="9785139at2"/>
<dbReference type="AlphaFoldDB" id="A0A2M9HQ90"/>
<keyword evidence="2" id="KW-0238">DNA-binding</keyword>
<evidence type="ECO:0000256" key="1">
    <source>
        <dbReference type="ARBA" id="ARBA00023015"/>
    </source>
</evidence>
<dbReference type="Proteomes" id="UP000228755">
    <property type="component" value="Unassembled WGS sequence"/>
</dbReference>
<name>A0A2M9HQ90_9BIFI</name>
<accession>A0A2M9HQ90</accession>
<organism evidence="6 7">
    <name type="scientific">Bifidobacterium scaligerum</name>
    <dbReference type="NCBI Taxonomy" id="2052656"/>
    <lineage>
        <taxon>Bacteria</taxon>
        <taxon>Bacillati</taxon>
        <taxon>Actinomycetota</taxon>
        <taxon>Actinomycetes</taxon>
        <taxon>Bifidobacteriales</taxon>
        <taxon>Bifidobacteriaceae</taxon>
        <taxon>Bifidobacterium</taxon>
    </lineage>
</organism>
<evidence type="ECO:0000256" key="2">
    <source>
        <dbReference type="ARBA" id="ARBA00023125"/>
    </source>
</evidence>
<dbReference type="PROSITE" id="PS00356">
    <property type="entry name" value="HTH_LACI_1"/>
    <property type="match status" value="1"/>
</dbReference>
<dbReference type="PROSITE" id="PS50932">
    <property type="entry name" value="HTH_LACI_2"/>
    <property type="match status" value="1"/>
</dbReference>
<dbReference type="PANTHER" id="PTHR30146">
    <property type="entry name" value="LACI-RELATED TRANSCRIPTIONAL REPRESSOR"/>
    <property type="match status" value="1"/>
</dbReference>
<dbReference type="PROSITE" id="PS50943">
    <property type="entry name" value="HTH_CROC1"/>
    <property type="match status" value="1"/>
</dbReference>
<comment type="caution">
    <text evidence="6">The sequence shown here is derived from an EMBL/GenBank/DDBJ whole genome shotgun (WGS) entry which is preliminary data.</text>
</comment>
<dbReference type="CDD" id="cd01392">
    <property type="entry name" value="HTH_LacI"/>
    <property type="match status" value="1"/>
</dbReference>
<dbReference type="SUPFAM" id="SSF47413">
    <property type="entry name" value="lambda repressor-like DNA-binding domains"/>
    <property type="match status" value="1"/>
</dbReference>
<dbReference type="Gene3D" id="3.40.50.2300">
    <property type="match status" value="2"/>
</dbReference>
<dbReference type="EMBL" id="PGLQ01000003">
    <property type="protein sequence ID" value="PJM78968.1"/>
    <property type="molecule type" value="Genomic_DNA"/>
</dbReference>
<evidence type="ECO:0000256" key="3">
    <source>
        <dbReference type="ARBA" id="ARBA00023163"/>
    </source>
</evidence>
<feature type="domain" description="HTH lacI-type" evidence="4">
    <location>
        <begin position="38"/>
        <end position="92"/>
    </location>
</feature>
<dbReference type="PANTHER" id="PTHR30146:SF109">
    <property type="entry name" value="HTH-TYPE TRANSCRIPTIONAL REGULATOR GALS"/>
    <property type="match status" value="1"/>
</dbReference>
<keyword evidence="3" id="KW-0804">Transcription</keyword>
<keyword evidence="1" id="KW-0805">Transcription regulation</keyword>
<evidence type="ECO:0000313" key="7">
    <source>
        <dbReference type="Proteomes" id="UP000228755"/>
    </source>
</evidence>
<evidence type="ECO:0000259" key="4">
    <source>
        <dbReference type="PROSITE" id="PS50932"/>
    </source>
</evidence>
<evidence type="ECO:0000259" key="5">
    <source>
        <dbReference type="PROSITE" id="PS50943"/>
    </source>
</evidence>